<name>A0ACC0QGR7_9HYPO</name>
<reference evidence="1" key="1">
    <citation type="submission" date="2022-06" db="EMBL/GenBank/DDBJ databases">
        <title>Fusarium solani species complex genomes reveal bases of compartmentalisation and animal pathogenesis.</title>
        <authorList>
            <person name="Tsai I.J."/>
        </authorList>
    </citation>
    <scope>NUCLEOTIDE SEQUENCE</scope>
    <source>
        <strain evidence="1">Fu6.1</strain>
    </source>
</reference>
<sequence length="110" mass="11783">MEKTPPHSQKLRALFGELASFYIFRGSHLSLLNSLSLATAGKDVIRSDIISEDITDVELRASRASNAAKHLAEGIKSDIIVLTNTTSTVESLGAEAVGAEFLVLAVMLKL</sequence>
<dbReference type="Proteomes" id="UP001065298">
    <property type="component" value="Chromosome 11"/>
</dbReference>
<evidence type="ECO:0000313" key="1">
    <source>
        <dbReference type="EMBL" id="KAI8652530.1"/>
    </source>
</evidence>
<evidence type="ECO:0000313" key="2">
    <source>
        <dbReference type="Proteomes" id="UP001065298"/>
    </source>
</evidence>
<gene>
    <name evidence="1" type="ORF">NCS57_01317300</name>
</gene>
<dbReference type="EMBL" id="CM046513">
    <property type="protein sequence ID" value="KAI8652530.1"/>
    <property type="molecule type" value="Genomic_DNA"/>
</dbReference>
<organism evidence="1 2">
    <name type="scientific">Fusarium keratoplasticum</name>
    <dbReference type="NCBI Taxonomy" id="1328300"/>
    <lineage>
        <taxon>Eukaryota</taxon>
        <taxon>Fungi</taxon>
        <taxon>Dikarya</taxon>
        <taxon>Ascomycota</taxon>
        <taxon>Pezizomycotina</taxon>
        <taxon>Sordariomycetes</taxon>
        <taxon>Hypocreomycetidae</taxon>
        <taxon>Hypocreales</taxon>
        <taxon>Nectriaceae</taxon>
        <taxon>Fusarium</taxon>
        <taxon>Fusarium solani species complex</taxon>
    </lineage>
</organism>
<proteinExistence type="predicted"/>
<accession>A0ACC0QGR7</accession>
<comment type="caution">
    <text evidence="1">The sequence shown here is derived from an EMBL/GenBank/DDBJ whole genome shotgun (WGS) entry which is preliminary data.</text>
</comment>
<keyword evidence="2" id="KW-1185">Reference proteome</keyword>
<protein>
    <submittedName>
        <fullName evidence="1">CENP-V/GFA domain-containing protein</fullName>
    </submittedName>
</protein>